<gene>
    <name evidence="1" type="ORF">C8034_v011482</name>
</gene>
<protein>
    <submittedName>
        <fullName evidence="1">Uncharacterized protein</fullName>
    </submittedName>
</protein>
<name>A0A4R8TJ33_9PEZI</name>
<dbReference type="AlphaFoldDB" id="A0A4R8TJ33"/>
<sequence length="155" mass="17924">MSSRQTPQDVDGAVETAVPHVRLATFIIYISHFLRHHEGAERESYANPFSFIGSMYQIDKQNHPDYAIDEEALGEDQILADYRMMRVTESQWVQLRPQHLRGSRVLEADKRKQTAESDSLCFNDVYTIGLPLQAHRRKLLTEELIPTGVYLVHRD</sequence>
<evidence type="ECO:0000313" key="1">
    <source>
        <dbReference type="EMBL" id="TEA18211.1"/>
    </source>
</evidence>
<dbReference type="EMBL" id="QAPF01000069">
    <property type="protein sequence ID" value="TEA18211.1"/>
    <property type="molecule type" value="Genomic_DNA"/>
</dbReference>
<reference evidence="1 2" key="1">
    <citation type="submission" date="2018-11" db="EMBL/GenBank/DDBJ databases">
        <title>Genome sequence and assembly of Colletotrichum sidae.</title>
        <authorList>
            <person name="Gan P."/>
            <person name="Shirasu K."/>
        </authorList>
    </citation>
    <scope>NUCLEOTIDE SEQUENCE [LARGE SCALE GENOMIC DNA]</scope>
    <source>
        <strain evidence="1 2">CBS 518.97</strain>
    </source>
</reference>
<dbReference type="Proteomes" id="UP000295604">
    <property type="component" value="Unassembled WGS sequence"/>
</dbReference>
<keyword evidence="2" id="KW-1185">Reference proteome</keyword>
<comment type="caution">
    <text evidence="1">The sequence shown here is derived from an EMBL/GenBank/DDBJ whole genome shotgun (WGS) entry which is preliminary data.</text>
</comment>
<proteinExistence type="predicted"/>
<organism evidence="1 2">
    <name type="scientific">Colletotrichum sidae</name>
    <dbReference type="NCBI Taxonomy" id="1347389"/>
    <lineage>
        <taxon>Eukaryota</taxon>
        <taxon>Fungi</taxon>
        <taxon>Dikarya</taxon>
        <taxon>Ascomycota</taxon>
        <taxon>Pezizomycotina</taxon>
        <taxon>Sordariomycetes</taxon>
        <taxon>Hypocreomycetidae</taxon>
        <taxon>Glomerellales</taxon>
        <taxon>Glomerellaceae</taxon>
        <taxon>Colletotrichum</taxon>
        <taxon>Colletotrichum orbiculare species complex</taxon>
    </lineage>
</organism>
<evidence type="ECO:0000313" key="2">
    <source>
        <dbReference type="Proteomes" id="UP000295604"/>
    </source>
</evidence>
<accession>A0A4R8TJ33</accession>